<evidence type="ECO:0000313" key="2">
    <source>
        <dbReference type="Proteomes" id="UP001059041"/>
    </source>
</evidence>
<comment type="caution">
    <text evidence="1">The sequence shown here is derived from an EMBL/GenBank/DDBJ whole genome shotgun (WGS) entry which is preliminary data.</text>
</comment>
<gene>
    <name evidence="1" type="ORF">IRJ41_025615</name>
</gene>
<dbReference type="EMBL" id="JAFHDT010000014">
    <property type="protein sequence ID" value="KAI7801214.1"/>
    <property type="molecule type" value="Genomic_DNA"/>
</dbReference>
<keyword evidence="2" id="KW-1185">Reference proteome</keyword>
<organism evidence="1 2">
    <name type="scientific">Triplophysa rosa</name>
    <name type="common">Cave loach</name>
    <dbReference type="NCBI Taxonomy" id="992332"/>
    <lineage>
        <taxon>Eukaryota</taxon>
        <taxon>Metazoa</taxon>
        <taxon>Chordata</taxon>
        <taxon>Craniata</taxon>
        <taxon>Vertebrata</taxon>
        <taxon>Euteleostomi</taxon>
        <taxon>Actinopterygii</taxon>
        <taxon>Neopterygii</taxon>
        <taxon>Teleostei</taxon>
        <taxon>Ostariophysi</taxon>
        <taxon>Cypriniformes</taxon>
        <taxon>Nemacheilidae</taxon>
        <taxon>Triplophysa</taxon>
    </lineage>
</organism>
<dbReference type="AlphaFoldDB" id="A0A9W7WIZ7"/>
<dbReference type="Proteomes" id="UP001059041">
    <property type="component" value="Linkage Group LG14"/>
</dbReference>
<sequence length="186" mass="20950">MSVENLSSRINKQNVLSRKYTPLRGYNGQATEAKLQRKRERIPDITLGISDRTVIRKSHPLCQHFSVLSPRAPGAHLNLLAYLHAQRRRMQEDALVFMLSAFDEANYSVHRACGQEHSLCIHHPSHSTPAKQGLQPSTVPTDKASLQGYSTAVYPAAPEHRIMPNNGITPTPMHMQIAHTHKHMRL</sequence>
<name>A0A9W7WIZ7_TRIRA</name>
<evidence type="ECO:0000313" key="1">
    <source>
        <dbReference type="EMBL" id="KAI7801214.1"/>
    </source>
</evidence>
<reference evidence="1" key="1">
    <citation type="submission" date="2021-02" db="EMBL/GenBank/DDBJ databases">
        <title>Comparative genomics reveals that relaxation of natural selection precedes convergent phenotypic evolution of cavefish.</title>
        <authorList>
            <person name="Peng Z."/>
        </authorList>
    </citation>
    <scope>NUCLEOTIDE SEQUENCE</scope>
    <source>
        <tissue evidence="1">Muscle</tissue>
    </source>
</reference>
<accession>A0A9W7WIZ7</accession>
<protein>
    <submittedName>
        <fullName evidence="1">Uncharacterized protein</fullName>
    </submittedName>
</protein>
<proteinExistence type="predicted"/>